<sequence length="302" mass="33911">MYFFPYEVKILQSHPKMSSGALWLVGPTVIPGMILENHHNGDYGRGLGIRAYLGYGLAALDPGKPRDDESWTAMLENGLTLSLVECVLDKYVFGFTKEELIDLPENTEHSLPYIEMLFRGMADLGGFLLDSQARQSGYGTWHAALHAPDDAPASHRGDLLYRSSRRQWVLRKDSLEVAKYAGPSDDEGPSGSLALCALGDCACHYHRPIHPTRVCHGCYNVAYGNVKCPKRDWDEQHREPILILAVLDLANASVNGPFQYLTTFCAKGTRRRRYRALEDLELLPAFKLRRQNEHLSDNIPIP</sequence>
<protein>
    <submittedName>
        <fullName evidence="1">Uncharacterized protein</fullName>
    </submittedName>
</protein>
<dbReference type="AlphaFoldDB" id="A0A0C3S7Z1"/>
<proteinExistence type="predicted"/>
<keyword evidence="2" id="KW-1185">Reference proteome</keyword>
<accession>A0A0C3S7Z1</accession>
<dbReference type="HOGENOM" id="CLU_921694_0_0_1"/>
<reference evidence="1 2" key="1">
    <citation type="journal article" date="2014" name="PLoS Genet.">
        <title>Analysis of the Phlebiopsis gigantea genome, transcriptome and secretome provides insight into its pioneer colonization strategies of wood.</title>
        <authorList>
            <person name="Hori C."/>
            <person name="Ishida T."/>
            <person name="Igarashi K."/>
            <person name="Samejima M."/>
            <person name="Suzuki H."/>
            <person name="Master E."/>
            <person name="Ferreira P."/>
            <person name="Ruiz-Duenas F.J."/>
            <person name="Held B."/>
            <person name="Canessa P."/>
            <person name="Larrondo L.F."/>
            <person name="Schmoll M."/>
            <person name="Druzhinina I.S."/>
            <person name="Kubicek C.P."/>
            <person name="Gaskell J.A."/>
            <person name="Kersten P."/>
            <person name="St John F."/>
            <person name="Glasner J."/>
            <person name="Sabat G."/>
            <person name="Splinter BonDurant S."/>
            <person name="Syed K."/>
            <person name="Yadav J."/>
            <person name="Mgbeahuruike A.C."/>
            <person name="Kovalchuk A."/>
            <person name="Asiegbu F.O."/>
            <person name="Lackner G."/>
            <person name="Hoffmeister D."/>
            <person name="Rencoret J."/>
            <person name="Gutierrez A."/>
            <person name="Sun H."/>
            <person name="Lindquist E."/>
            <person name="Barry K."/>
            <person name="Riley R."/>
            <person name="Grigoriev I.V."/>
            <person name="Henrissat B."/>
            <person name="Kues U."/>
            <person name="Berka R.M."/>
            <person name="Martinez A.T."/>
            <person name="Covert S.F."/>
            <person name="Blanchette R.A."/>
            <person name="Cullen D."/>
        </authorList>
    </citation>
    <scope>NUCLEOTIDE SEQUENCE [LARGE SCALE GENOMIC DNA]</scope>
    <source>
        <strain evidence="1 2">11061_1 CR5-6</strain>
    </source>
</reference>
<gene>
    <name evidence="1" type="ORF">PHLGIDRAFT_14861</name>
</gene>
<dbReference type="Proteomes" id="UP000053257">
    <property type="component" value="Unassembled WGS sequence"/>
</dbReference>
<organism evidence="1 2">
    <name type="scientific">Phlebiopsis gigantea (strain 11061_1 CR5-6)</name>
    <name type="common">White-rot fungus</name>
    <name type="synonym">Peniophora gigantea</name>
    <dbReference type="NCBI Taxonomy" id="745531"/>
    <lineage>
        <taxon>Eukaryota</taxon>
        <taxon>Fungi</taxon>
        <taxon>Dikarya</taxon>
        <taxon>Basidiomycota</taxon>
        <taxon>Agaricomycotina</taxon>
        <taxon>Agaricomycetes</taxon>
        <taxon>Polyporales</taxon>
        <taxon>Phanerochaetaceae</taxon>
        <taxon>Phlebiopsis</taxon>
    </lineage>
</organism>
<evidence type="ECO:0000313" key="1">
    <source>
        <dbReference type="EMBL" id="KIP04975.1"/>
    </source>
</evidence>
<name>A0A0C3S7Z1_PHLG1</name>
<evidence type="ECO:0000313" key="2">
    <source>
        <dbReference type="Proteomes" id="UP000053257"/>
    </source>
</evidence>
<dbReference type="EMBL" id="KN840557">
    <property type="protein sequence ID" value="KIP04975.1"/>
    <property type="molecule type" value="Genomic_DNA"/>
</dbReference>